<dbReference type="EMBL" id="MU394307">
    <property type="protein sequence ID" value="KAI6087600.1"/>
    <property type="molecule type" value="Genomic_DNA"/>
</dbReference>
<evidence type="ECO:0000313" key="2">
    <source>
        <dbReference type="Proteomes" id="UP001497680"/>
    </source>
</evidence>
<proteinExistence type="predicted"/>
<reference evidence="1 2" key="1">
    <citation type="journal article" date="2022" name="New Phytol.">
        <title>Ecological generalism drives hyperdiversity of secondary metabolite gene clusters in xylarialean endophytes.</title>
        <authorList>
            <person name="Franco M.E.E."/>
            <person name="Wisecaver J.H."/>
            <person name="Arnold A.E."/>
            <person name="Ju Y.M."/>
            <person name="Slot J.C."/>
            <person name="Ahrendt S."/>
            <person name="Moore L.P."/>
            <person name="Eastman K.E."/>
            <person name="Scott K."/>
            <person name="Konkel Z."/>
            <person name="Mondo S.J."/>
            <person name="Kuo A."/>
            <person name="Hayes R.D."/>
            <person name="Haridas S."/>
            <person name="Andreopoulos B."/>
            <person name="Riley R."/>
            <person name="LaButti K."/>
            <person name="Pangilinan J."/>
            <person name="Lipzen A."/>
            <person name="Amirebrahimi M."/>
            <person name="Yan J."/>
            <person name="Adam C."/>
            <person name="Keymanesh K."/>
            <person name="Ng V."/>
            <person name="Louie K."/>
            <person name="Northen T."/>
            <person name="Drula E."/>
            <person name="Henrissat B."/>
            <person name="Hsieh H.M."/>
            <person name="Youens-Clark K."/>
            <person name="Lutzoni F."/>
            <person name="Miadlikowska J."/>
            <person name="Eastwood D.C."/>
            <person name="Hamelin R.C."/>
            <person name="Grigoriev I.V."/>
            <person name="U'Ren J.M."/>
        </authorList>
    </citation>
    <scope>NUCLEOTIDE SEQUENCE [LARGE SCALE GENOMIC DNA]</scope>
    <source>
        <strain evidence="1 2">ER1909</strain>
    </source>
</reference>
<evidence type="ECO:0000313" key="1">
    <source>
        <dbReference type="EMBL" id="KAI6087600.1"/>
    </source>
</evidence>
<accession>A0ACC0D4F3</accession>
<organism evidence="1 2">
    <name type="scientific">Hypoxylon rubiginosum</name>
    <dbReference type="NCBI Taxonomy" id="110542"/>
    <lineage>
        <taxon>Eukaryota</taxon>
        <taxon>Fungi</taxon>
        <taxon>Dikarya</taxon>
        <taxon>Ascomycota</taxon>
        <taxon>Pezizomycotina</taxon>
        <taxon>Sordariomycetes</taxon>
        <taxon>Xylariomycetidae</taxon>
        <taxon>Xylariales</taxon>
        <taxon>Hypoxylaceae</taxon>
        <taxon>Hypoxylon</taxon>
    </lineage>
</organism>
<dbReference type="Proteomes" id="UP001497680">
    <property type="component" value="Unassembled WGS sequence"/>
</dbReference>
<comment type="caution">
    <text evidence="1">The sequence shown here is derived from an EMBL/GenBank/DDBJ whole genome shotgun (WGS) entry which is preliminary data.</text>
</comment>
<sequence length="442" mass="47032">MLLFHFIWQLSVLKSLATGFNFPPRKKTKQSLPAETPYPKIKARSNDTESTSTGLIFGTQALAVVTSAPPPTPTCTHLQADPDKGRANGGCVCDSSVTLPILTSNQPKDAKNLDEQFCGYTVLPTSGGDDPITTESWVWTSNCQACTLIGGFAASKTCTPVEERCTSTPTVLPKPTIAAWVSNQSTIDLGNAADKNNGTDLTKDLFNQLSSFCDDHSCDTQKSATVDKAETIINKEEEPVKPVLSIQGAQYENITIFNQMLSVGLSTWMSAMNDPTLSLCNDVVYTAHADPTESGCGDGPIEPSRLVRIVRRHDGKTLWARDEVQERCFDSCGGGGFGNEGGPLCSYHARVCHAPNEITAVAANAHNPYANHLNIGVTIEKDSPGDGFDCEAVAGLLTAATVVLAPELLPADALEGIEIESICGVIENPESAVDSLGGFTSF</sequence>
<protein>
    <submittedName>
        <fullName evidence="1">Uncharacterized protein</fullName>
    </submittedName>
</protein>
<keyword evidence="2" id="KW-1185">Reference proteome</keyword>
<name>A0ACC0D4F3_9PEZI</name>
<gene>
    <name evidence="1" type="ORF">F4821DRAFT_277762</name>
</gene>